<keyword evidence="7" id="KW-1185">Reference proteome</keyword>
<dbReference type="InterPro" id="IPR033116">
    <property type="entry name" value="TRYPSIN_SER"/>
</dbReference>
<evidence type="ECO:0000256" key="4">
    <source>
        <dbReference type="ARBA" id="ARBA00022801"/>
    </source>
</evidence>
<evidence type="ECO:0000259" key="5">
    <source>
        <dbReference type="PROSITE" id="PS50240"/>
    </source>
</evidence>
<dbReference type="InterPro" id="IPR050127">
    <property type="entry name" value="Serine_Proteases_S1"/>
</dbReference>
<feature type="domain" description="Peptidase S1" evidence="5">
    <location>
        <begin position="1"/>
        <end position="62"/>
    </location>
</feature>
<dbReference type="PANTHER" id="PTHR24264">
    <property type="entry name" value="TRYPSIN-RELATED"/>
    <property type="match status" value="1"/>
</dbReference>
<evidence type="ECO:0000313" key="6">
    <source>
        <dbReference type="EMBL" id="GAA1398025.1"/>
    </source>
</evidence>
<dbReference type="EMBL" id="BAAAKJ010000196">
    <property type="protein sequence ID" value="GAA1398025.1"/>
    <property type="molecule type" value="Genomic_DNA"/>
</dbReference>
<dbReference type="InterPro" id="IPR009003">
    <property type="entry name" value="Peptidase_S1_PA"/>
</dbReference>
<dbReference type="PROSITE" id="PS50240">
    <property type="entry name" value="TRYPSIN_DOM"/>
    <property type="match status" value="1"/>
</dbReference>
<dbReference type="InterPro" id="IPR043504">
    <property type="entry name" value="Peptidase_S1_PA_chymotrypsin"/>
</dbReference>
<dbReference type="InterPro" id="IPR001254">
    <property type="entry name" value="Trypsin_dom"/>
</dbReference>
<dbReference type="Pfam" id="PF00089">
    <property type="entry name" value="Trypsin"/>
    <property type="match status" value="1"/>
</dbReference>
<gene>
    <name evidence="6" type="ORF">GCM10009639_36080</name>
</gene>
<organism evidence="6 7">
    <name type="scientific">Kitasatospora putterlickiae</name>
    <dbReference type="NCBI Taxonomy" id="221725"/>
    <lineage>
        <taxon>Bacteria</taxon>
        <taxon>Bacillati</taxon>
        <taxon>Actinomycetota</taxon>
        <taxon>Actinomycetes</taxon>
        <taxon>Kitasatosporales</taxon>
        <taxon>Streptomycetaceae</taxon>
        <taxon>Kitasatospora</taxon>
    </lineage>
</organism>
<keyword evidence="2" id="KW-0964">Secreted</keyword>
<reference evidence="6 7" key="1">
    <citation type="journal article" date="2019" name="Int. J. Syst. Evol. Microbiol.">
        <title>The Global Catalogue of Microorganisms (GCM) 10K type strain sequencing project: providing services to taxonomists for standard genome sequencing and annotation.</title>
        <authorList>
            <consortium name="The Broad Institute Genomics Platform"/>
            <consortium name="The Broad Institute Genome Sequencing Center for Infectious Disease"/>
            <person name="Wu L."/>
            <person name="Ma J."/>
        </authorList>
    </citation>
    <scope>NUCLEOTIDE SEQUENCE [LARGE SCALE GENOMIC DNA]</scope>
    <source>
        <strain evidence="6 7">JCM 12393</strain>
    </source>
</reference>
<keyword evidence="4" id="KW-0378">Hydrolase</keyword>
<sequence length="64" mass="6222">MICAGEDAGGKDACQGDSGGPLVQGGALIGVISWGVGCGRPGAAGVYTRIGALRPWIDAHRAAG</sequence>
<comment type="subcellular location">
    <subcellularLocation>
        <location evidence="1">Secreted</location>
    </subcellularLocation>
</comment>
<dbReference type="Proteomes" id="UP001499863">
    <property type="component" value="Unassembled WGS sequence"/>
</dbReference>
<dbReference type="PROSITE" id="PS00135">
    <property type="entry name" value="TRYPSIN_SER"/>
    <property type="match status" value="1"/>
</dbReference>
<evidence type="ECO:0000256" key="3">
    <source>
        <dbReference type="ARBA" id="ARBA00022670"/>
    </source>
</evidence>
<dbReference type="Gene3D" id="2.40.10.10">
    <property type="entry name" value="Trypsin-like serine proteases"/>
    <property type="match status" value="1"/>
</dbReference>
<evidence type="ECO:0000256" key="2">
    <source>
        <dbReference type="ARBA" id="ARBA00022525"/>
    </source>
</evidence>
<comment type="caution">
    <text evidence="6">The sequence shown here is derived from an EMBL/GenBank/DDBJ whole genome shotgun (WGS) entry which is preliminary data.</text>
</comment>
<name>A0ABN1Y509_9ACTN</name>
<accession>A0ABN1Y509</accession>
<protein>
    <recommendedName>
        <fullName evidence="5">Peptidase S1 domain-containing protein</fullName>
    </recommendedName>
</protein>
<evidence type="ECO:0000256" key="1">
    <source>
        <dbReference type="ARBA" id="ARBA00004613"/>
    </source>
</evidence>
<evidence type="ECO:0000313" key="7">
    <source>
        <dbReference type="Proteomes" id="UP001499863"/>
    </source>
</evidence>
<dbReference type="SUPFAM" id="SSF50494">
    <property type="entry name" value="Trypsin-like serine proteases"/>
    <property type="match status" value="1"/>
</dbReference>
<proteinExistence type="predicted"/>
<dbReference type="PANTHER" id="PTHR24264:SF65">
    <property type="entry name" value="SRCR DOMAIN-CONTAINING PROTEIN"/>
    <property type="match status" value="1"/>
</dbReference>
<keyword evidence="3" id="KW-0645">Protease</keyword>